<protein>
    <recommendedName>
        <fullName evidence="1">glutathione transferase</fullName>
        <ecNumber evidence="1">2.5.1.18</ecNumber>
    </recommendedName>
    <alternativeName>
        <fullName evidence="5">GST class-sigma</fullName>
    </alternativeName>
</protein>
<sequence length="211" mass="24436">MVHYKLHYFDLYGRAEPARMMFHMAGQEFEDRRYSFEDWPAIKKAETPSTFLFGQGPVLEVDGKKIAQSGAISRFVGNTFGFAGKDFLELAQIDMFVDRLADFFQQIAEWYIVRVGYKEGDVEELRKTLLDEHKKGFLGDLERQLKANGTGFLVGDKVSFGDLVLLNNFDVFTRLSPTYLDGYDEVKSYEKRLRELPKLKEYLESRPPSLQ</sequence>
<accession>A0AA36DJS5</accession>
<name>A0AA36DJS5_9BILA</name>
<comment type="similarity">
    <text evidence="3">Belongs to the GST superfamily. Sigma family.</text>
</comment>
<evidence type="ECO:0000313" key="9">
    <source>
        <dbReference type="Proteomes" id="UP001177023"/>
    </source>
</evidence>
<dbReference type="InterPro" id="IPR036249">
    <property type="entry name" value="Thioredoxin-like_sf"/>
</dbReference>
<dbReference type="Gene3D" id="1.20.1050.10">
    <property type="match status" value="1"/>
</dbReference>
<evidence type="ECO:0000256" key="5">
    <source>
        <dbReference type="ARBA" id="ARBA00078118"/>
    </source>
</evidence>
<dbReference type="SUPFAM" id="SSF47616">
    <property type="entry name" value="GST C-terminal domain-like"/>
    <property type="match status" value="1"/>
</dbReference>
<dbReference type="SFLD" id="SFLDS00019">
    <property type="entry name" value="Glutathione_Transferase_(cytos"/>
    <property type="match status" value="1"/>
</dbReference>
<dbReference type="InterPro" id="IPR004046">
    <property type="entry name" value="GST_C"/>
</dbReference>
<feature type="non-terminal residue" evidence="8">
    <location>
        <position position="1"/>
    </location>
</feature>
<evidence type="ECO:0000256" key="3">
    <source>
        <dbReference type="ARBA" id="ARBA00038317"/>
    </source>
</evidence>
<keyword evidence="9" id="KW-1185">Reference proteome</keyword>
<dbReference type="GO" id="GO:0006749">
    <property type="term" value="P:glutathione metabolic process"/>
    <property type="evidence" value="ECO:0007669"/>
    <property type="project" value="TreeGrafter"/>
</dbReference>
<dbReference type="EC" id="2.5.1.18" evidence="1"/>
<dbReference type="PANTHER" id="PTHR11571:SF256">
    <property type="entry name" value="GST C-TERMINAL DOMAIN-CONTAINING PROTEIN-RELATED"/>
    <property type="match status" value="1"/>
</dbReference>
<dbReference type="FunFam" id="3.40.30.10:FF:000258">
    <property type="entry name" value="Glutathione S-transferase"/>
    <property type="match status" value="1"/>
</dbReference>
<feature type="domain" description="GST C-terminal" evidence="7">
    <location>
        <begin position="86"/>
        <end position="211"/>
    </location>
</feature>
<dbReference type="AlphaFoldDB" id="A0AA36DJS5"/>
<dbReference type="PROSITE" id="PS50405">
    <property type="entry name" value="GST_CTER"/>
    <property type="match status" value="1"/>
</dbReference>
<evidence type="ECO:0000256" key="4">
    <source>
        <dbReference type="ARBA" id="ARBA00047960"/>
    </source>
</evidence>
<comment type="catalytic activity">
    <reaction evidence="4">
        <text>RX + glutathione = an S-substituted glutathione + a halide anion + H(+)</text>
        <dbReference type="Rhea" id="RHEA:16437"/>
        <dbReference type="ChEBI" id="CHEBI:15378"/>
        <dbReference type="ChEBI" id="CHEBI:16042"/>
        <dbReference type="ChEBI" id="CHEBI:17792"/>
        <dbReference type="ChEBI" id="CHEBI:57925"/>
        <dbReference type="ChEBI" id="CHEBI:90779"/>
        <dbReference type="EC" id="2.5.1.18"/>
    </reaction>
</comment>
<reference evidence="8" key="1">
    <citation type="submission" date="2023-06" db="EMBL/GenBank/DDBJ databases">
        <authorList>
            <person name="Delattre M."/>
        </authorList>
    </citation>
    <scope>NUCLEOTIDE SEQUENCE</scope>
    <source>
        <strain evidence="8">AF72</strain>
    </source>
</reference>
<dbReference type="FunFam" id="1.20.1050.10:FF:000031">
    <property type="entry name" value="Glutathione S-Transferase"/>
    <property type="match status" value="1"/>
</dbReference>
<dbReference type="SFLD" id="SFLDG01205">
    <property type="entry name" value="AMPS.1"/>
    <property type="match status" value="1"/>
</dbReference>
<dbReference type="SUPFAM" id="SSF52833">
    <property type="entry name" value="Thioredoxin-like"/>
    <property type="match status" value="1"/>
</dbReference>
<evidence type="ECO:0000256" key="2">
    <source>
        <dbReference type="ARBA" id="ARBA00022679"/>
    </source>
</evidence>
<feature type="domain" description="GST N-terminal" evidence="6">
    <location>
        <begin position="2"/>
        <end position="84"/>
    </location>
</feature>
<dbReference type="Pfam" id="PF02798">
    <property type="entry name" value="GST_N"/>
    <property type="match status" value="1"/>
</dbReference>
<dbReference type="SFLD" id="SFLDG00363">
    <property type="entry name" value="AMPS_(cytGST):_Alpha-__Mu-__Pi"/>
    <property type="match status" value="1"/>
</dbReference>
<keyword evidence="2" id="KW-0808">Transferase</keyword>
<comment type="caution">
    <text evidence="8">The sequence shown here is derived from an EMBL/GenBank/DDBJ whole genome shotgun (WGS) entry which is preliminary data.</text>
</comment>
<dbReference type="GO" id="GO:0005737">
    <property type="term" value="C:cytoplasm"/>
    <property type="evidence" value="ECO:0007669"/>
    <property type="project" value="UniProtKB-ARBA"/>
</dbReference>
<dbReference type="CDD" id="cd03192">
    <property type="entry name" value="GST_C_Sigma_like"/>
    <property type="match status" value="1"/>
</dbReference>
<dbReference type="Proteomes" id="UP001177023">
    <property type="component" value="Unassembled WGS sequence"/>
</dbReference>
<dbReference type="InterPro" id="IPR036282">
    <property type="entry name" value="Glutathione-S-Trfase_C_sf"/>
</dbReference>
<dbReference type="PANTHER" id="PTHR11571">
    <property type="entry name" value="GLUTATHIONE S-TRANSFERASE"/>
    <property type="match status" value="1"/>
</dbReference>
<dbReference type="InterPro" id="IPR050213">
    <property type="entry name" value="GST_superfamily"/>
</dbReference>
<dbReference type="CDD" id="cd03039">
    <property type="entry name" value="GST_N_Sigma_like"/>
    <property type="match status" value="1"/>
</dbReference>
<evidence type="ECO:0000256" key="1">
    <source>
        <dbReference type="ARBA" id="ARBA00012452"/>
    </source>
</evidence>
<organism evidence="8 9">
    <name type="scientific">Mesorhabditis spiculigera</name>
    <dbReference type="NCBI Taxonomy" id="96644"/>
    <lineage>
        <taxon>Eukaryota</taxon>
        <taxon>Metazoa</taxon>
        <taxon>Ecdysozoa</taxon>
        <taxon>Nematoda</taxon>
        <taxon>Chromadorea</taxon>
        <taxon>Rhabditida</taxon>
        <taxon>Rhabditina</taxon>
        <taxon>Rhabditomorpha</taxon>
        <taxon>Rhabditoidea</taxon>
        <taxon>Rhabditidae</taxon>
        <taxon>Mesorhabditinae</taxon>
        <taxon>Mesorhabditis</taxon>
    </lineage>
</organism>
<dbReference type="InterPro" id="IPR010987">
    <property type="entry name" value="Glutathione-S-Trfase_C-like"/>
</dbReference>
<dbReference type="InterPro" id="IPR040079">
    <property type="entry name" value="Glutathione_S-Trfase"/>
</dbReference>
<dbReference type="Gene3D" id="3.40.30.10">
    <property type="entry name" value="Glutaredoxin"/>
    <property type="match status" value="1"/>
</dbReference>
<dbReference type="Pfam" id="PF14497">
    <property type="entry name" value="GST_C_3"/>
    <property type="match status" value="1"/>
</dbReference>
<gene>
    <name evidence="8" type="ORF">MSPICULIGERA_LOCUS25628</name>
</gene>
<evidence type="ECO:0000313" key="8">
    <source>
        <dbReference type="EMBL" id="CAJ0587673.1"/>
    </source>
</evidence>
<evidence type="ECO:0000259" key="6">
    <source>
        <dbReference type="PROSITE" id="PS50404"/>
    </source>
</evidence>
<dbReference type="GO" id="GO:0004364">
    <property type="term" value="F:glutathione transferase activity"/>
    <property type="evidence" value="ECO:0007669"/>
    <property type="project" value="UniProtKB-EC"/>
</dbReference>
<dbReference type="InterPro" id="IPR004045">
    <property type="entry name" value="Glutathione_S-Trfase_N"/>
</dbReference>
<dbReference type="PROSITE" id="PS50404">
    <property type="entry name" value="GST_NTER"/>
    <property type="match status" value="1"/>
</dbReference>
<proteinExistence type="inferred from homology"/>
<dbReference type="EMBL" id="CATQJA010002710">
    <property type="protein sequence ID" value="CAJ0587673.1"/>
    <property type="molecule type" value="Genomic_DNA"/>
</dbReference>
<evidence type="ECO:0000259" key="7">
    <source>
        <dbReference type="PROSITE" id="PS50405"/>
    </source>
</evidence>